<dbReference type="InterPro" id="IPR000524">
    <property type="entry name" value="Tscrpt_reg_HTH_GntR"/>
</dbReference>
<keyword evidence="6" id="KW-1185">Reference proteome</keyword>
<dbReference type="EMBL" id="JAAMOX010000001">
    <property type="protein sequence ID" value="NIH53887.1"/>
    <property type="molecule type" value="Genomic_DNA"/>
</dbReference>
<dbReference type="Proteomes" id="UP000541033">
    <property type="component" value="Unassembled WGS sequence"/>
</dbReference>
<reference evidence="5 6" key="1">
    <citation type="submission" date="2020-02" db="EMBL/GenBank/DDBJ databases">
        <title>Sequencing the genomes of 1000 actinobacteria strains.</title>
        <authorList>
            <person name="Klenk H.-P."/>
        </authorList>
    </citation>
    <scope>NUCLEOTIDE SEQUENCE [LARGE SCALE GENOMIC DNA]</scope>
    <source>
        <strain evidence="5 6">DSM 27960</strain>
    </source>
</reference>
<name>A0A7X5TUR9_9MICO</name>
<dbReference type="InterPro" id="IPR008920">
    <property type="entry name" value="TF_FadR/GntR_C"/>
</dbReference>
<evidence type="ECO:0000313" key="6">
    <source>
        <dbReference type="Proteomes" id="UP000541033"/>
    </source>
</evidence>
<dbReference type="GO" id="GO:0003700">
    <property type="term" value="F:DNA-binding transcription factor activity"/>
    <property type="evidence" value="ECO:0007669"/>
    <property type="project" value="InterPro"/>
</dbReference>
<dbReference type="RefSeq" id="WP_167149865.1">
    <property type="nucleotide sequence ID" value="NZ_JAAMOX010000001.1"/>
</dbReference>
<dbReference type="PANTHER" id="PTHR43537">
    <property type="entry name" value="TRANSCRIPTIONAL REGULATOR, GNTR FAMILY"/>
    <property type="match status" value="1"/>
</dbReference>
<dbReference type="InterPro" id="IPR036390">
    <property type="entry name" value="WH_DNA-bd_sf"/>
</dbReference>
<evidence type="ECO:0000313" key="5">
    <source>
        <dbReference type="EMBL" id="NIH53887.1"/>
    </source>
</evidence>
<dbReference type="PROSITE" id="PS50949">
    <property type="entry name" value="HTH_GNTR"/>
    <property type="match status" value="1"/>
</dbReference>
<gene>
    <name evidence="5" type="ORF">FHX76_001755</name>
</gene>
<sequence length="242" mass="26774">MASSLFSAPAGLDNSLTAQVMNGVRAAIEERRMTPGNLYSVYQVAEELGISRSPVRDALLRLEEAGLIRFERNRGFRVLQTTPHDVAEIFAIRMALEIPAAHRAALLMSAEQEAELQQAVVLALAAAEAGDEALFFHHDQQIHDIILVAAHNERARQQISRLRVSTRLLGVSTAGDARTLSDIVEEHQPIIDGVLGHDPERAAAGMRRHLEHTGRLLVAQAVRKQDLDLDPDEVWDEMTWGF</sequence>
<dbReference type="SMART" id="SM00345">
    <property type="entry name" value="HTH_GNTR"/>
    <property type="match status" value="1"/>
</dbReference>
<accession>A0A7X5TUR9</accession>
<dbReference type="SUPFAM" id="SSF48008">
    <property type="entry name" value="GntR ligand-binding domain-like"/>
    <property type="match status" value="1"/>
</dbReference>
<evidence type="ECO:0000259" key="4">
    <source>
        <dbReference type="PROSITE" id="PS50949"/>
    </source>
</evidence>
<evidence type="ECO:0000256" key="2">
    <source>
        <dbReference type="ARBA" id="ARBA00023125"/>
    </source>
</evidence>
<dbReference type="Gene3D" id="1.20.120.530">
    <property type="entry name" value="GntR ligand-binding domain-like"/>
    <property type="match status" value="1"/>
</dbReference>
<dbReference type="SUPFAM" id="SSF46785">
    <property type="entry name" value="Winged helix' DNA-binding domain"/>
    <property type="match status" value="1"/>
</dbReference>
<feature type="domain" description="HTH gntR-type" evidence="4">
    <location>
        <begin position="14"/>
        <end position="81"/>
    </location>
</feature>
<dbReference type="InterPro" id="IPR036388">
    <property type="entry name" value="WH-like_DNA-bd_sf"/>
</dbReference>
<protein>
    <submittedName>
        <fullName evidence="5">DNA-binding GntR family transcriptional regulator</fullName>
    </submittedName>
</protein>
<dbReference type="GO" id="GO:0003677">
    <property type="term" value="F:DNA binding"/>
    <property type="evidence" value="ECO:0007669"/>
    <property type="project" value="UniProtKB-KW"/>
</dbReference>
<dbReference type="PRINTS" id="PR00035">
    <property type="entry name" value="HTHGNTR"/>
</dbReference>
<dbReference type="Pfam" id="PF07729">
    <property type="entry name" value="FCD"/>
    <property type="match status" value="1"/>
</dbReference>
<evidence type="ECO:0000256" key="1">
    <source>
        <dbReference type="ARBA" id="ARBA00023015"/>
    </source>
</evidence>
<dbReference type="CDD" id="cd07377">
    <property type="entry name" value="WHTH_GntR"/>
    <property type="match status" value="1"/>
</dbReference>
<keyword evidence="2 5" id="KW-0238">DNA-binding</keyword>
<dbReference type="PANTHER" id="PTHR43537:SF24">
    <property type="entry name" value="GLUCONATE OPERON TRANSCRIPTIONAL REPRESSOR"/>
    <property type="match status" value="1"/>
</dbReference>
<dbReference type="InterPro" id="IPR011711">
    <property type="entry name" value="GntR_C"/>
</dbReference>
<dbReference type="Pfam" id="PF00392">
    <property type="entry name" value="GntR"/>
    <property type="match status" value="1"/>
</dbReference>
<dbReference type="Gene3D" id="1.10.10.10">
    <property type="entry name" value="Winged helix-like DNA-binding domain superfamily/Winged helix DNA-binding domain"/>
    <property type="match status" value="1"/>
</dbReference>
<evidence type="ECO:0000256" key="3">
    <source>
        <dbReference type="ARBA" id="ARBA00023163"/>
    </source>
</evidence>
<organism evidence="5 6">
    <name type="scientific">Lysinibacter cavernae</name>
    <dbReference type="NCBI Taxonomy" id="1640652"/>
    <lineage>
        <taxon>Bacteria</taxon>
        <taxon>Bacillati</taxon>
        <taxon>Actinomycetota</taxon>
        <taxon>Actinomycetes</taxon>
        <taxon>Micrococcales</taxon>
        <taxon>Microbacteriaceae</taxon>
        <taxon>Lysinibacter</taxon>
    </lineage>
</organism>
<dbReference type="SMART" id="SM00895">
    <property type="entry name" value="FCD"/>
    <property type="match status" value="1"/>
</dbReference>
<proteinExistence type="predicted"/>
<keyword evidence="1" id="KW-0805">Transcription regulation</keyword>
<dbReference type="AlphaFoldDB" id="A0A7X5TUR9"/>
<comment type="caution">
    <text evidence="5">The sequence shown here is derived from an EMBL/GenBank/DDBJ whole genome shotgun (WGS) entry which is preliminary data.</text>
</comment>
<keyword evidence="3" id="KW-0804">Transcription</keyword>